<dbReference type="AlphaFoldDB" id="A0A0K2UBW3"/>
<evidence type="ECO:0000256" key="13">
    <source>
        <dbReference type="SAM" id="MobiDB-lite"/>
    </source>
</evidence>
<evidence type="ECO:0000256" key="7">
    <source>
        <dbReference type="ARBA" id="ARBA00023136"/>
    </source>
</evidence>
<reference evidence="15" key="1">
    <citation type="submission" date="2014-05" db="EMBL/GenBank/DDBJ databases">
        <authorList>
            <person name="Chronopoulou M."/>
        </authorList>
    </citation>
    <scope>NUCLEOTIDE SEQUENCE</scope>
    <source>
        <tissue evidence="15">Whole organism</tissue>
    </source>
</reference>
<evidence type="ECO:0000256" key="2">
    <source>
        <dbReference type="ARBA" id="ARBA00004651"/>
    </source>
</evidence>
<proteinExistence type="inferred from homology"/>
<keyword evidence="10" id="KW-0325">Glycoprotein</keyword>
<keyword evidence="4" id="KW-1003">Cell membrane</keyword>
<evidence type="ECO:0000256" key="4">
    <source>
        <dbReference type="ARBA" id="ARBA00022475"/>
    </source>
</evidence>
<dbReference type="GO" id="GO:0005901">
    <property type="term" value="C:caveola"/>
    <property type="evidence" value="ECO:0007669"/>
    <property type="project" value="UniProtKB-SubCell"/>
</dbReference>
<name>A0A0K2UBW3_LEPSM</name>
<dbReference type="InterPro" id="IPR002159">
    <property type="entry name" value="CD36_fam"/>
</dbReference>
<evidence type="ECO:0000256" key="12">
    <source>
        <dbReference type="ARBA" id="ARBA00042244"/>
    </source>
</evidence>
<feature type="transmembrane region" description="Helical" evidence="14">
    <location>
        <begin position="561"/>
        <end position="584"/>
    </location>
</feature>
<evidence type="ECO:0000256" key="14">
    <source>
        <dbReference type="SAM" id="Phobius"/>
    </source>
</evidence>
<feature type="transmembrane region" description="Helical" evidence="14">
    <location>
        <begin position="47"/>
        <end position="70"/>
    </location>
</feature>
<feature type="region of interest" description="Disordered" evidence="13">
    <location>
        <begin position="245"/>
        <end position="289"/>
    </location>
</feature>
<dbReference type="PANTHER" id="PTHR11923">
    <property type="entry name" value="SCAVENGER RECEPTOR CLASS B TYPE-1 SR-B1"/>
    <property type="match status" value="1"/>
</dbReference>
<feature type="compositionally biased region" description="Acidic residues" evidence="13">
    <location>
        <begin position="245"/>
        <end position="270"/>
    </location>
</feature>
<sequence length="605" mass="68155">MSESTYHKDDMSLSLDEKERMVFIPTRKNAPEGLSRPGLCFQKKTRLCLIGIGGTGVFFILMGIIILSAGRGILHNKIISSMALKPGSDRFASWLRPPVQPHLSAYAFHVENPEGVLRGDKPRVREVGPFVYSSSTLKDTDDTLKWESDNEKITYRPRKLYQFVPELSEIKDPENTFVTVPNIPFWTYLNNVKKKGGPIASSLIETLYSIGSVQPFVNVSLAGLLWGYHEEIPCLKLNRPSGCAGEEDPFGSDDPFGGDDDLFSMDDDFSSEQNKDQNMKEVQEPNVESEWDKLVKPKAEFMDCKCNWGLFRDRNVTLRKPIEFMSGISDLSDKGKVLAYDGKTELGWWKKGSTCDKVRGQDSSTLPPSLARDMNLEIFIALMCRPIDLTYEKDTSHAGIPTYRFIPPINALGSHLDSNKTLQNPDNECYCLSGDNYECFKSGVYSMEPCKRDTNAPLALSYPHFYQADPSFLEGVEGLNPQKEKHEFYMDVVPEFGFPLAIRPRFQLNVVIGDVDIYDEVRDVKKTVLPFLWAQDGFDEPSEPMAEAIKFGLDAPQKLPMLISVVCFLIGALFILSSVTYFLYVKRVNSSDQIVPNLMSLILTC</sequence>
<keyword evidence="6 14" id="KW-1133">Transmembrane helix</keyword>
<evidence type="ECO:0000256" key="5">
    <source>
        <dbReference type="ARBA" id="ARBA00022692"/>
    </source>
</evidence>
<dbReference type="GO" id="GO:0005737">
    <property type="term" value="C:cytoplasm"/>
    <property type="evidence" value="ECO:0007669"/>
    <property type="project" value="TreeGrafter"/>
</dbReference>
<evidence type="ECO:0000313" key="15">
    <source>
        <dbReference type="EMBL" id="CDW35728.1"/>
    </source>
</evidence>
<evidence type="ECO:0000256" key="6">
    <source>
        <dbReference type="ARBA" id="ARBA00022989"/>
    </source>
</evidence>
<protein>
    <recommendedName>
        <fullName evidence="11">Scavenger receptor class B member 1</fullName>
    </recommendedName>
    <alternativeName>
        <fullName evidence="12">SR-BI</fullName>
    </alternativeName>
</protein>
<dbReference type="OrthoDB" id="195015at2759"/>
<evidence type="ECO:0000256" key="3">
    <source>
        <dbReference type="ARBA" id="ARBA00010532"/>
    </source>
</evidence>
<keyword evidence="7 14" id="KW-0472">Membrane</keyword>
<accession>A0A0K2UBW3</accession>
<dbReference type="Pfam" id="PF01130">
    <property type="entry name" value="CD36"/>
    <property type="match status" value="1"/>
</dbReference>
<evidence type="ECO:0000256" key="10">
    <source>
        <dbReference type="ARBA" id="ARBA00023180"/>
    </source>
</evidence>
<dbReference type="GO" id="GO:0005044">
    <property type="term" value="F:scavenger receptor activity"/>
    <property type="evidence" value="ECO:0007669"/>
    <property type="project" value="TreeGrafter"/>
</dbReference>
<evidence type="ECO:0000256" key="9">
    <source>
        <dbReference type="ARBA" id="ARBA00023170"/>
    </source>
</evidence>
<comment type="subcellular location">
    <subcellularLocation>
        <location evidence="2">Cell membrane</location>
        <topology evidence="2">Multi-pass membrane protein</topology>
    </subcellularLocation>
    <subcellularLocation>
        <location evidence="1">Membrane</location>
        <location evidence="1">Caveola</location>
        <topology evidence="1">Multi-pass membrane protein</topology>
    </subcellularLocation>
</comment>
<dbReference type="PANTHER" id="PTHR11923:SF110">
    <property type="entry name" value="SCAVENGER RECEPTOR CLASS B MEMBER 1"/>
    <property type="match status" value="1"/>
</dbReference>
<dbReference type="PRINTS" id="PR01609">
    <property type="entry name" value="CD36FAMILY"/>
</dbReference>
<keyword evidence="5 14" id="KW-0812">Transmembrane</keyword>
<keyword evidence="8" id="KW-1015">Disulfide bond</keyword>
<evidence type="ECO:0000256" key="11">
    <source>
        <dbReference type="ARBA" id="ARBA00040821"/>
    </source>
</evidence>
<organism evidence="15">
    <name type="scientific">Lepeophtheirus salmonis</name>
    <name type="common">Salmon louse</name>
    <name type="synonym">Caligus salmonis</name>
    <dbReference type="NCBI Taxonomy" id="72036"/>
    <lineage>
        <taxon>Eukaryota</taxon>
        <taxon>Metazoa</taxon>
        <taxon>Ecdysozoa</taxon>
        <taxon>Arthropoda</taxon>
        <taxon>Crustacea</taxon>
        <taxon>Multicrustacea</taxon>
        <taxon>Hexanauplia</taxon>
        <taxon>Copepoda</taxon>
        <taxon>Siphonostomatoida</taxon>
        <taxon>Caligidae</taxon>
        <taxon>Lepeophtheirus</taxon>
    </lineage>
</organism>
<keyword evidence="9" id="KW-0675">Receptor</keyword>
<evidence type="ECO:0000256" key="8">
    <source>
        <dbReference type="ARBA" id="ARBA00023157"/>
    </source>
</evidence>
<feature type="compositionally biased region" description="Basic and acidic residues" evidence="13">
    <location>
        <begin position="273"/>
        <end position="283"/>
    </location>
</feature>
<evidence type="ECO:0000256" key="1">
    <source>
        <dbReference type="ARBA" id="ARBA00004189"/>
    </source>
</evidence>
<dbReference type="EMBL" id="HACA01018367">
    <property type="protein sequence ID" value="CDW35728.1"/>
    <property type="molecule type" value="Transcribed_RNA"/>
</dbReference>
<comment type="similarity">
    <text evidence="3">Belongs to the CD36 family.</text>
</comment>